<dbReference type="STRING" id="935223.SAMN04488131_105151"/>
<evidence type="ECO:0000256" key="1">
    <source>
        <dbReference type="ARBA" id="ARBA00008857"/>
    </source>
</evidence>
<dbReference type="PANTHER" id="PTHR30349">
    <property type="entry name" value="PHAGE INTEGRASE-RELATED"/>
    <property type="match status" value="1"/>
</dbReference>
<dbReference type="CDD" id="cd01185">
    <property type="entry name" value="INTN1_C_like"/>
    <property type="match status" value="1"/>
</dbReference>
<gene>
    <name evidence="5" type="ORF">SAMN04488131_105151</name>
</gene>
<dbReference type="OrthoDB" id="892893at2"/>
<feature type="domain" description="Tyr recombinase" evidence="4">
    <location>
        <begin position="228"/>
        <end position="431"/>
    </location>
</feature>
<dbReference type="EMBL" id="FONQ01000005">
    <property type="protein sequence ID" value="SFE90063.1"/>
    <property type="molecule type" value="Genomic_DNA"/>
</dbReference>
<dbReference type="GO" id="GO:0015074">
    <property type="term" value="P:DNA integration"/>
    <property type="evidence" value="ECO:0007669"/>
    <property type="project" value="InterPro"/>
</dbReference>
<proteinExistence type="inferred from homology"/>
<organism evidence="5 6">
    <name type="scientific">Flavobacterium xueshanense</name>
    <dbReference type="NCBI Taxonomy" id="935223"/>
    <lineage>
        <taxon>Bacteria</taxon>
        <taxon>Pseudomonadati</taxon>
        <taxon>Bacteroidota</taxon>
        <taxon>Flavobacteriia</taxon>
        <taxon>Flavobacteriales</taxon>
        <taxon>Flavobacteriaceae</taxon>
        <taxon>Flavobacterium</taxon>
    </lineage>
</organism>
<comment type="similarity">
    <text evidence="1">Belongs to the 'phage' integrase family.</text>
</comment>
<evidence type="ECO:0000259" key="4">
    <source>
        <dbReference type="PROSITE" id="PS51898"/>
    </source>
</evidence>
<dbReference type="Gene3D" id="1.10.443.10">
    <property type="entry name" value="Intergrase catalytic core"/>
    <property type="match status" value="1"/>
</dbReference>
<dbReference type="InterPro" id="IPR011010">
    <property type="entry name" value="DNA_brk_join_enz"/>
</dbReference>
<accession>A0A1I2EBM7</accession>
<dbReference type="Proteomes" id="UP000198596">
    <property type="component" value="Unassembled WGS sequence"/>
</dbReference>
<reference evidence="6" key="1">
    <citation type="submission" date="2016-10" db="EMBL/GenBank/DDBJ databases">
        <authorList>
            <person name="Varghese N."/>
            <person name="Submissions S."/>
        </authorList>
    </citation>
    <scope>NUCLEOTIDE SEQUENCE [LARGE SCALE GENOMIC DNA]</scope>
    <source>
        <strain evidence="6">CGMCC 1.9227</strain>
    </source>
</reference>
<evidence type="ECO:0000313" key="5">
    <source>
        <dbReference type="EMBL" id="SFE90063.1"/>
    </source>
</evidence>
<protein>
    <submittedName>
        <fullName evidence="5">Site-specific recombinase XerD</fullName>
    </submittedName>
</protein>
<keyword evidence="6" id="KW-1185">Reference proteome</keyword>
<dbReference type="RefSeq" id="WP_091204394.1">
    <property type="nucleotide sequence ID" value="NZ_FONQ01000005.1"/>
</dbReference>
<dbReference type="AlphaFoldDB" id="A0A1I2EBM7"/>
<dbReference type="PROSITE" id="PS51898">
    <property type="entry name" value="TYR_RECOMBINASE"/>
    <property type="match status" value="1"/>
</dbReference>
<evidence type="ECO:0000256" key="3">
    <source>
        <dbReference type="ARBA" id="ARBA00023172"/>
    </source>
</evidence>
<keyword evidence="3" id="KW-0233">DNA recombination</keyword>
<dbReference type="GO" id="GO:0006310">
    <property type="term" value="P:DNA recombination"/>
    <property type="evidence" value="ECO:0007669"/>
    <property type="project" value="UniProtKB-KW"/>
</dbReference>
<dbReference type="InterPro" id="IPR025269">
    <property type="entry name" value="SAM-like_dom"/>
</dbReference>
<evidence type="ECO:0000313" key="6">
    <source>
        <dbReference type="Proteomes" id="UP000198596"/>
    </source>
</evidence>
<dbReference type="InterPro" id="IPR050090">
    <property type="entry name" value="Tyrosine_recombinase_XerCD"/>
</dbReference>
<sequence>MATGKFRLKTNNDWNTIFFRFKQGKQFDIETSTSIQVPKGRWSDIKQEILTTKEVSFKDINVKLKEFKAYISKEYEDTKLTEKLILINSKWLKEKIDIFFNRETKNEEINENLFFTNYITSFIEESKTKRNRKGTPIKPRTIQHYNTTLNKVIAFEKFVGTKLKLTEIDLTFHNDFISYLENEQKLNQNTIGGYVDDIKLFCSNADKKGIRVAKEFKLTEFYSPSNKTKDIYLKEDEIDLIFNTKFEQDYLDNTRDWFIIGLRTGLRISDFLKLTKEHIDDEFIYKETEKTEFPVIIPIHKQVQEILKKRNGNFPRQISDQKFNIYVKEVAKIAGLDEQTEGAKMAEIEIKVNGKKETIHRKTFSKYPKHELVSSHICRRTFATLLYGKIDTLTIMKITGHLTEKQFLGYIKITPKEYAEKLKAHWKQQQQLTTA</sequence>
<dbReference type="InterPro" id="IPR010998">
    <property type="entry name" value="Integrase_recombinase_N"/>
</dbReference>
<dbReference type="Pfam" id="PF00589">
    <property type="entry name" value="Phage_integrase"/>
    <property type="match status" value="1"/>
</dbReference>
<dbReference type="InterPro" id="IPR013762">
    <property type="entry name" value="Integrase-like_cat_sf"/>
</dbReference>
<dbReference type="PANTHER" id="PTHR30349:SF64">
    <property type="entry name" value="PROPHAGE INTEGRASE INTD-RELATED"/>
    <property type="match status" value="1"/>
</dbReference>
<dbReference type="Pfam" id="PF13102">
    <property type="entry name" value="Phage_int_SAM_5"/>
    <property type="match status" value="1"/>
</dbReference>
<dbReference type="Gene3D" id="1.10.150.130">
    <property type="match status" value="1"/>
</dbReference>
<dbReference type="GO" id="GO:0003677">
    <property type="term" value="F:DNA binding"/>
    <property type="evidence" value="ECO:0007669"/>
    <property type="project" value="UniProtKB-KW"/>
</dbReference>
<dbReference type="InterPro" id="IPR002104">
    <property type="entry name" value="Integrase_catalytic"/>
</dbReference>
<dbReference type="SUPFAM" id="SSF56349">
    <property type="entry name" value="DNA breaking-rejoining enzymes"/>
    <property type="match status" value="1"/>
</dbReference>
<name>A0A1I2EBM7_9FLAO</name>
<keyword evidence="2" id="KW-0238">DNA-binding</keyword>
<evidence type="ECO:0000256" key="2">
    <source>
        <dbReference type="ARBA" id="ARBA00023125"/>
    </source>
</evidence>